<evidence type="ECO:0000313" key="3">
    <source>
        <dbReference type="Proteomes" id="UP001293791"/>
    </source>
</evidence>
<dbReference type="Pfam" id="PF00443">
    <property type="entry name" value="UCH"/>
    <property type="match status" value="1"/>
</dbReference>
<keyword evidence="3" id="KW-1185">Reference proteome</keyword>
<dbReference type="InterPro" id="IPR038765">
    <property type="entry name" value="Papain-like_cys_pep_sf"/>
</dbReference>
<organism evidence="2 3">
    <name type="scientific">Candidatus Cyrtobacter comes</name>
    <dbReference type="NCBI Taxonomy" id="675776"/>
    <lineage>
        <taxon>Bacteria</taxon>
        <taxon>Pseudomonadati</taxon>
        <taxon>Pseudomonadota</taxon>
        <taxon>Alphaproteobacteria</taxon>
        <taxon>Rickettsiales</taxon>
        <taxon>Candidatus Midichloriaceae</taxon>
        <taxon>Candidatus Cyrtobacter</taxon>
    </lineage>
</organism>
<sequence>MHYVPLYVPERAFAWDDAIQNERILSYDEEEIITTTSGNNPLGDGENVVKKFSKTKEDGLKNYKTVTEQIHRDFDINELKTDPKSILETEQQFGNTKITNESSNPELRTLGMLYKHDREQKALNYLASIKNQNLDNYFEGFNQSEKNDLTAFINGEKNFSDISAEAKSALTKHLDEVSRFDISNHIASNFFVVENSIELREALLDKVSEHVVQAASLKLQPDSRHQDASEFLEALFLNIFDPHEQKSTVSVADLNKQIYYKEKESKKEGVAIIKIPIQSGLNDFNTLFEETKKSKSVNDNVEFELRNEEKKDKIPANQKIDWEIGEDVEEICFSINRFINKAKECADGTIYAKLEKLESKITFNNISINNEEYEITAFIRHTGSLYAGHYMTYVKEKDEQWYCYDDQHYGKDSKSGTKVDSTELELAMEDAYIVKYSKKGDVELLPGQQDLIENDTGARCWLNSSVIFTKSFTTALSSVENFINQNSRFSSEETNALLKEIKFSFVAQQDKDSEAVNVTQLKGGGDIDIQLNNSYFLSKLQQKLDDIGSSALIEDWVSSEKILQYLKLKLSNEETVLVSDKVWNSEFITDFPDMKFNQFMYDAKLEKFVLPVSENAHFVGMIFEKKDQDKIVVKFFNPTSSKDKKERVIEAWNKIRAINKDTQVSDFQEYYHFDDEDTKGNIKSLIEIFQQNTKFHFQECSNISCNQQKSTNDCGYIVGQTLYDLAIGNDISIKSFDQDIEANALAIAQTRNDFIQILPKTLVSSYCYRIAEAIINEQDIKDFFIDRGSFQKLNEKGLLGNISLSQWNTIANIIEHSSSNDMAAKLEGSCNEEVLRDIIKNIIAINVGV</sequence>
<comment type="caution">
    <text evidence="2">The sequence shown here is derived from an EMBL/GenBank/DDBJ whole genome shotgun (WGS) entry which is preliminary data.</text>
</comment>
<gene>
    <name evidence="2" type="ORF">Cyrtocomes_01201</name>
</gene>
<dbReference type="PROSITE" id="PS50235">
    <property type="entry name" value="USP_3"/>
    <property type="match status" value="1"/>
</dbReference>
<accession>A0ABU5L9K3</accession>
<evidence type="ECO:0000313" key="2">
    <source>
        <dbReference type="EMBL" id="MDZ5762806.1"/>
    </source>
</evidence>
<evidence type="ECO:0000259" key="1">
    <source>
        <dbReference type="PROSITE" id="PS50235"/>
    </source>
</evidence>
<protein>
    <submittedName>
        <fullName evidence="2">Hydrolase</fullName>
    </submittedName>
</protein>
<keyword evidence="2" id="KW-0378">Hydrolase</keyword>
<reference evidence="2 3" key="1">
    <citation type="submission" date="2023-02" db="EMBL/GenBank/DDBJ databases">
        <title>Host association and intracellularity evolved multiple times independently in the Rickettsiales.</title>
        <authorList>
            <person name="Castelli M."/>
            <person name="Nardi T."/>
            <person name="Gammuto L."/>
            <person name="Bellinzona G."/>
            <person name="Sabaneyeva E."/>
            <person name="Potekhin A."/>
            <person name="Serra V."/>
            <person name="Petroni G."/>
            <person name="Sassera D."/>
        </authorList>
    </citation>
    <scope>NUCLEOTIDE SEQUENCE [LARGE SCALE GENOMIC DNA]</scope>
    <source>
        <strain evidence="2 3">BOD18</strain>
    </source>
</reference>
<dbReference type="InterPro" id="IPR028889">
    <property type="entry name" value="USP"/>
</dbReference>
<name>A0ABU5L9K3_9RICK</name>
<dbReference type="InterPro" id="IPR001394">
    <property type="entry name" value="Peptidase_C19_UCH"/>
</dbReference>
<feature type="domain" description="USP" evidence="1">
    <location>
        <begin position="147"/>
        <end position="439"/>
    </location>
</feature>
<proteinExistence type="predicted"/>
<dbReference type="SUPFAM" id="SSF54001">
    <property type="entry name" value="Cysteine proteinases"/>
    <property type="match status" value="1"/>
</dbReference>
<dbReference type="RefSeq" id="WP_322498250.1">
    <property type="nucleotide sequence ID" value="NZ_JARGYT010000120.1"/>
</dbReference>
<dbReference type="EMBL" id="JARGYT010000120">
    <property type="protein sequence ID" value="MDZ5762806.1"/>
    <property type="molecule type" value="Genomic_DNA"/>
</dbReference>
<dbReference type="GO" id="GO:0016787">
    <property type="term" value="F:hydrolase activity"/>
    <property type="evidence" value="ECO:0007669"/>
    <property type="project" value="UniProtKB-KW"/>
</dbReference>
<dbReference type="Proteomes" id="UP001293791">
    <property type="component" value="Unassembled WGS sequence"/>
</dbReference>
<dbReference type="Gene3D" id="3.90.70.10">
    <property type="entry name" value="Cysteine proteinases"/>
    <property type="match status" value="1"/>
</dbReference>